<dbReference type="EMBL" id="JAHXPT010000006">
    <property type="protein sequence ID" value="MBW6410193.1"/>
    <property type="molecule type" value="Genomic_DNA"/>
</dbReference>
<keyword evidence="3" id="KW-1185">Reference proteome</keyword>
<protein>
    <submittedName>
        <fullName evidence="2">Uncharacterized protein</fullName>
    </submittedName>
</protein>
<evidence type="ECO:0000256" key="1">
    <source>
        <dbReference type="SAM" id="Phobius"/>
    </source>
</evidence>
<evidence type="ECO:0000313" key="3">
    <source>
        <dbReference type="Proteomes" id="UP001519921"/>
    </source>
</evidence>
<reference evidence="2 3" key="1">
    <citation type="submission" date="2021-07" db="EMBL/GenBank/DDBJ databases">
        <title>Clostridium weizhouense sp. nov., an anaerobic bacterium isolated from activated sludge of Petroleum wastewater.</title>
        <authorList>
            <person name="Li Q."/>
        </authorList>
    </citation>
    <scope>NUCLEOTIDE SEQUENCE [LARGE SCALE GENOMIC DNA]</scope>
    <source>
        <strain evidence="2 3">YB-6</strain>
    </source>
</reference>
<gene>
    <name evidence="2" type="ORF">KYD98_08810</name>
</gene>
<keyword evidence="1" id="KW-1133">Transmembrane helix</keyword>
<feature type="transmembrane region" description="Helical" evidence="1">
    <location>
        <begin position="6"/>
        <end position="25"/>
    </location>
</feature>
<keyword evidence="1" id="KW-0812">Transmembrane</keyword>
<dbReference type="RefSeq" id="WP_219779318.1">
    <property type="nucleotide sequence ID" value="NZ_JAHXPT010000006.1"/>
</dbReference>
<sequence length="115" mass="13681">MQKKYLIIFSLIIVSMFTIRFIYVYNQKNSLNTFMFNNNVYIVTNEKISEDLVDEELGKITCKTNKYPKTNLEASKLQVNTPIYEYKDSGDDELFSVKIIKYDNKYYVCRKIINN</sequence>
<proteinExistence type="predicted"/>
<accession>A0ABS7ANG2</accession>
<organism evidence="2 3">
    <name type="scientific">Clostridium weizhouense</name>
    <dbReference type="NCBI Taxonomy" id="2859781"/>
    <lineage>
        <taxon>Bacteria</taxon>
        <taxon>Bacillati</taxon>
        <taxon>Bacillota</taxon>
        <taxon>Clostridia</taxon>
        <taxon>Eubacteriales</taxon>
        <taxon>Clostridiaceae</taxon>
        <taxon>Clostridium</taxon>
    </lineage>
</organism>
<comment type="caution">
    <text evidence="2">The sequence shown here is derived from an EMBL/GenBank/DDBJ whole genome shotgun (WGS) entry which is preliminary data.</text>
</comment>
<dbReference type="Proteomes" id="UP001519921">
    <property type="component" value="Unassembled WGS sequence"/>
</dbReference>
<name>A0ABS7ANG2_9CLOT</name>
<evidence type="ECO:0000313" key="2">
    <source>
        <dbReference type="EMBL" id="MBW6410193.1"/>
    </source>
</evidence>
<keyword evidence="1" id="KW-0472">Membrane</keyword>